<dbReference type="Proteomes" id="UP001172102">
    <property type="component" value="Unassembled WGS sequence"/>
</dbReference>
<evidence type="ECO:0000256" key="5">
    <source>
        <dbReference type="ARBA" id="ARBA00023136"/>
    </source>
</evidence>
<dbReference type="Pfam" id="PF11807">
    <property type="entry name" value="UstYa"/>
    <property type="match status" value="1"/>
</dbReference>
<evidence type="ECO:0000256" key="4">
    <source>
        <dbReference type="ARBA" id="ARBA00023026"/>
    </source>
</evidence>
<feature type="non-terminal residue" evidence="8">
    <location>
        <position position="156"/>
    </location>
</feature>
<keyword evidence="2" id="KW-0812">Transmembrane</keyword>
<evidence type="ECO:0000256" key="6">
    <source>
        <dbReference type="ARBA" id="ARBA00023180"/>
    </source>
</evidence>
<dbReference type="PANTHER" id="PTHR33365:SF14">
    <property type="entry name" value="TAT PATHWAY SIGNAL SEQUENCE"/>
    <property type="match status" value="1"/>
</dbReference>
<dbReference type="GO" id="GO:0016020">
    <property type="term" value="C:membrane"/>
    <property type="evidence" value="ECO:0007669"/>
    <property type="project" value="UniProtKB-SubCell"/>
</dbReference>
<proteinExistence type="inferred from homology"/>
<keyword evidence="6" id="KW-0325">Glycoprotein</keyword>
<keyword evidence="5" id="KW-0472">Membrane</keyword>
<evidence type="ECO:0000313" key="8">
    <source>
        <dbReference type="EMBL" id="KAK0724198.1"/>
    </source>
</evidence>
<feature type="non-terminal residue" evidence="8">
    <location>
        <position position="1"/>
    </location>
</feature>
<sequence length="156" mass="17588">IFSSPPSPAVDAAWARMEKNMIIGLSRDELLALGKDPSAAVKFSPSWPDAGAGEKYLGVLDVFHQIHCLNMLRTNLVINYNYYWGDEYGTTPPVFRDIHLSHCVSVLLQSIACHADLGVVTHVWRSDTPVPYPDFGINRQCRDFDALVRWRDENDI</sequence>
<name>A0AA40AY97_9PEZI</name>
<comment type="subcellular location">
    <subcellularLocation>
        <location evidence="1">Membrane</location>
        <topology evidence="1">Single-pass membrane protein</topology>
    </subcellularLocation>
</comment>
<dbReference type="InterPro" id="IPR021765">
    <property type="entry name" value="UstYa-like"/>
</dbReference>
<comment type="similarity">
    <text evidence="7">Belongs to the ustYa family.</text>
</comment>
<organism evidence="8 9">
    <name type="scientific">Lasiosphaeris hirsuta</name>
    <dbReference type="NCBI Taxonomy" id="260670"/>
    <lineage>
        <taxon>Eukaryota</taxon>
        <taxon>Fungi</taxon>
        <taxon>Dikarya</taxon>
        <taxon>Ascomycota</taxon>
        <taxon>Pezizomycotina</taxon>
        <taxon>Sordariomycetes</taxon>
        <taxon>Sordariomycetidae</taxon>
        <taxon>Sordariales</taxon>
        <taxon>Lasiosphaeriaceae</taxon>
        <taxon>Lasiosphaeris</taxon>
    </lineage>
</organism>
<keyword evidence="4" id="KW-0843">Virulence</keyword>
<dbReference type="AlphaFoldDB" id="A0AA40AY97"/>
<keyword evidence="3" id="KW-1133">Transmembrane helix</keyword>
<evidence type="ECO:0000256" key="3">
    <source>
        <dbReference type="ARBA" id="ARBA00022989"/>
    </source>
</evidence>
<comment type="caution">
    <text evidence="8">The sequence shown here is derived from an EMBL/GenBank/DDBJ whole genome shotgun (WGS) entry which is preliminary data.</text>
</comment>
<keyword evidence="9" id="KW-1185">Reference proteome</keyword>
<gene>
    <name evidence="8" type="ORF">B0H67DRAFT_466207</name>
</gene>
<accession>A0AA40AY97</accession>
<protein>
    <recommendedName>
        <fullName evidence="10">Tat pathway signal sequence</fullName>
    </recommendedName>
</protein>
<dbReference type="GO" id="GO:0043386">
    <property type="term" value="P:mycotoxin biosynthetic process"/>
    <property type="evidence" value="ECO:0007669"/>
    <property type="project" value="InterPro"/>
</dbReference>
<dbReference type="PANTHER" id="PTHR33365">
    <property type="entry name" value="YALI0B05434P"/>
    <property type="match status" value="1"/>
</dbReference>
<evidence type="ECO:0000256" key="1">
    <source>
        <dbReference type="ARBA" id="ARBA00004167"/>
    </source>
</evidence>
<evidence type="ECO:0000313" key="9">
    <source>
        <dbReference type="Proteomes" id="UP001172102"/>
    </source>
</evidence>
<evidence type="ECO:0008006" key="10">
    <source>
        <dbReference type="Google" id="ProtNLM"/>
    </source>
</evidence>
<evidence type="ECO:0000256" key="7">
    <source>
        <dbReference type="ARBA" id="ARBA00035112"/>
    </source>
</evidence>
<evidence type="ECO:0000256" key="2">
    <source>
        <dbReference type="ARBA" id="ARBA00022692"/>
    </source>
</evidence>
<reference evidence="8" key="1">
    <citation type="submission" date="2023-06" db="EMBL/GenBank/DDBJ databases">
        <title>Genome-scale phylogeny and comparative genomics of the fungal order Sordariales.</title>
        <authorList>
            <consortium name="Lawrence Berkeley National Laboratory"/>
            <person name="Hensen N."/>
            <person name="Bonometti L."/>
            <person name="Westerberg I."/>
            <person name="Brannstrom I.O."/>
            <person name="Guillou S."/>
            <person name="Cros-Aarteil S."/>
            <person name="Calhoun S."/>
            <person name="Haridas S."/>
            <person name="Kuo A."/>
            <person name="Mondo S."/>
            <person name="Pangilinan J."/>
            <person name="Riley R."/>
            <person name="Labutti K."/>
            <person name="Andreopoulos B."/>
            <person name="Lipzen A."/>
            <person name="Chen C."/>
            <person name="Yanf M."/>
            <person name="Daum C."/>
            <person name="Ng V."/>
            <person name="Clum A."/>
            <person name="Steindorff A."/>
            <person name="Ohm R."/>
            <person name="Martin F."/>
            <person name="Silar P."/>
            <person name="Natvig D."/>
            <person name="Lalanne C."/>
            <person name="Gautier V."/>
            <person name="Ament-Velasquez S.L."/>
            <person name="Kruys A."/>
            <person name="Hutchinson M.I."/>
            <person name="Powell A.J."/>
            <person name="Barry K."/>
            <person name="Miller A.N."/>
            <person name="Grigoriev I.V."/>
            <person name="Debuchy R."/>
            <person name="Gladieux P."/>
            <person name="Thoren M.H."/>
            <person name="Johannesson H."/>
        </authorList>
    </citation>
    <scope>NUCLEOTIDE SEQUENCE</scope>
    <source>
        <strain evidence="8">SMH4607-1</strain>
    </source>
</reference>
<dbReference type="EMBL" id="JAUKUA010000002">
    <property type="protein sequence ID" value="KAK0724198.1"/>
    <property type="molecule type" value="Genomic_DNA"/>
</dbReference>